<keyword evidence="2" id="KW-1185">Reference proteome</keyword>
<dbReference type="GO" id="GO:0005737">
    <property type="term" value="C:cytoplasm"/>
    <property type="evidence" value="ECO:0007669"/>
    <property type="project" value="TreeGrafter"/>
</dbReference>
<dbReference type="InterPro" id="IPR036282">
    <property type="entry name" value="Glutathione-S-Trfase_C_sf"/>
</dbReference>
<dbReference type="InterPro" id="IPR016639">
    <property type="entry name" value="GST_Omega/GSH"/>
</dbReference>
<name>A0A934MS21_9BACL</name>
<accession>A0A934MS21</accession>
<gene>
    <name evidence="1" type="ORF">JFN88_16780</name>
</gene>
<organism evidence="1 2">
    <name type="scientific">Paenibacillus roseus</name>
    <dbReference type="NCBI Taxonomy" id="2798579"/>
    <lineage>
        <taxon>Bacteria</taxon>
        <taxon>Bacillati</taxon>
        <taxon>Bacillota</taxon>
        <taxon>Bacilli</taxon>
        <taxon>Bacillales</taxon>
        <taxon>Paenibacillaceae</taxon>
        <taxon>Paenibacillus</taxon>
    </lineage>
</organism>
<dbReference type="EMBL" id="JAELUP010000097">
    <property type="protein sequence ID" value="MBJ6362874.1"/>
    <property type="molecule type" value="Genomic_DNA"/>
</dbReference>
<reference evidence="1" key="1">
    <citation type="submission" date="2020-12" db="EMBL/GenBank/DDBJ databases">
        <authorList>
            <person name="Huq M.A."/>
        </authorList>
    </citation>
    <scope>NUCLEOTIDE SEQUENCE</scope>
    <source>
        <strain evidence="1">MAHUQ-46</strain>
    </source>
</reference>
<dbReference type="GO" id="GO:0004364">
    <property type="term" value="F:glutathione transferase activity"/>
    <property type="evidence" value="ECO:0007669"/>
    <property type="project" value="InterPro"/>
</dbReference>
<dbReference type="AlphaFoldDB" id="A0A934MS21"/>
<dbReference type="PANTHER" id="PTHR32419">
    <property type="entry name" value="GLUTATHIONYL-HYDROQUINONE REDUCTASE"/>
    <property type="match status" value="1"/>
</dbReference>
<dbReference type="SUPFAM" id="SSF52833">
    <property type="entry name" value="Thioredoxin-like"/>
    <property type="match status" value="1"/>
</dbReference>
<dbReference type="InterPro" id="IPR036249">
    <property type="entry name" value="Thioredoxin-like_sf"/>
</dbReference>
<dbReference type="Gene3D" id="3.40.30.10">
    <property type="entry name" value="Glutaredoxin"/>
    <property type="match status" value="1"/>
</dbReference>
<sequence>MTTENLQSNANPRPKEIEHELDEKGYFNRQKNRFTTPFGDGESKLPIEAGRYRLIWSKGCHWSNRTSIVRELLGLEEAISVNLVKHGEHGQDVGWEFLYDENGTDPVLGVQFLRELYTNAEQNYEGRATVPAVVDITTKKVVNNDYVWLTNYLENEFAPFHKPGAPDLYPIHLREAIDKYNDFLFHNVNNGVYKAMFARSIEAYNDAYNQLFSALDTIEETLDTNRFLFGDYVTDSDVRLFVTLARFDTDYFKYLGPLRNRIVDFKNIWGYARDLYEIPAFKNNTYLRDIVKSNGNKSILFVDFNTRFWDQIDYEGLWSTPHDRQTKSADPEQKFFTGQAGGF</sequence>
<dbReference type="RefSeq" id="WP_199020446.1">
    <property type="nucleotide sequence ID" value="NZ_JAELUP010000097.1"/>
</dbReference>
<dbReference type="Gene3D" id="1.20.1050.10">
    <property type="match status" value="1"/>
</dbReference>
<evidence type="ECO:0000313" key="2">
    <source>
        <dbReference type="Proteomes" id="UP000640274"/>
    </source>
</evidence>
<evidence type="ECO:0000313" key="1">
    <source>
        <dbReference type="EMBL" id="MBJ6362874.1"/>
    </source>
</evidence>
<dbReference type="PANTHER" id="PTHR32419:SF6">
    <property type="entry name" value="GLUTATHIONE S-TRANSFERASE OMEGA-LIKE 1-RELATED"/>
    <property type="match status" value="1"/>
</dbReference>
<protein>
    <submittedName>
        <fullName evidence="1">Glutathione S-transferase C-terminal domain-containing protein</fullName>
    </submittedName>
</protein>
<comment type="caution">
    <text evidence="1">The sequence shown here is derived from an EMBL/GenBank/DDBJ whole genome shotgun (WGS) entry which is preliminary data.</text>
</comment>
<dbReference type="Pfam" id="PF13410">
    <property type="entry name" value="GST_C_2"/>
    <property type="match status" value="1"/>
</dbReference>
<dbReference type="Proteomes" id="UP000640274">
    <property type="component" value="Unassembled WGS sequence"/>
</dbReference>
<proteinExistence type="predicted"/>
<dbReference type="SUPFAM" id="SSF47616">
    <property type="entry name" value="GST C-terminal domain-like"/>
    <property type="match status" value="1"/>
</dbReference>